<reference evidence="11 12" key="1">
    <citation type="submission" date="2017-11" db="EMBL/GenBank/DDBJ databases">
        <title>Rhodohalobacter 15182 sp. nov., isolated from a salt lake.</title>
        <authorList>
            <person name="Han S."/>
        </authorList>
    </citation>
    <scope>NUCLEOTIDE SEQUENCE [LARGE SCALE GENOMIC DNA]</scope>
    <source>
        <strain evidence="11 12">15182</strain>
    </source>
</reference>
<dbReference type="EC" id="4.-.-.-" evidence="8"/>
<feature type="active site" description="Charge relay system" evidence="9">
    <location>
        <position position="82"/>
    </location>
</feature>
<evidence type="ECO:0000256" key="6">
    <source>
        <dbReference type="ARBA" id="ARBA00023239"/>
    </source>
</evidence>
<dbReference type="GO" id="GO:0046872">
    <property type="term" value="F:metal ion binding"/>
    <property type="evidence" value="ECO:0007669"/>
    <property type="project" value="UniProtKB-KW"/>
</dbReference>
<dbReference type="InterPro" id="IPR007115">
    <property type="entry name" value="6-PTP_synth/QueD"/>
</dbReference>
<keyword evidence="5 8" id="KW-0862">Zinc</keyword>
<dbReference type="AlphaFoldDB" id="A0A2N0VLS6"/>
<accession>A0A2N0VLS6</accession>
<evidence type="ECO:0000313" key="11">
    <source>
        <dbReference type="EMBL" id="PKD45114.1"/>
    </source>
</evidence>
<feature type="active site" description="Charge relay system" evidence="9">
    <location>
        <position position="131"/>
    </location>
</feature>
<dbReference type="SUPFAM" id="SSF55620">
    <property type="entry name" value="Tetrahydrobiopterin biosynthesis enzymes-like"/>
    <property type="match status" value="1"/>
</dbReference>
<dbReference type="Gene3D" id="3.30.479.10">
    <property type="entry name" value="6-pyruvoyl tetrahydropterin synthase/QueD"/>
    <property type="match status" value="1"/>
</dbReference>
<name>A0A2N0VLS6_9BACT</name>
<evidence type="ECO:0000256" key="2">
    <source>
        <dbReference type="ARBA" id="ARBA00008900"/>
    </source>
</evidence>
<dbReference type="InterPro" id="IPR038418">
    <property type="entry name" value="6-PTP_synth/QueD_sf"/>
</dbReference>
<dbReference type="PANTHER" id="PTHR12589:SF7">
    <property type="entry name" value="6-PYRUVOYL TETRAHYDROBIOPTERIN SYNTHASE"/>
    <property type="match status" value="1"/>
</dbReference>
<dbReference type="EMBL" id="PISP01000001">
    <property type="protein sequence ID" value="PKD45114.1"/>
    <property type="molecule type" value="Genomic_DNA"/>
</dbReference>
<keyword evidence="6 8" id="KW-0456">Lyase</keyword>
<dbReference type="PIRSF" id="PIRSF006113">
    <property type="entry name" value="PTP_synth"/>
    <property type="match status" value="1"/>
</dbReference>
<dbReference type="GO" id="GO:0070497">
    <property type="term" value="F:6-carboxytetrahydropterin synthase activity"/>
    <property type="evidence" value="ECO:0007669"/>
    <property type="project" value="UniProtKB-EC"/>
</dbReference>
<evidence type="ECO:0000256" key="7">
    <source>
        <dbReference type="ARBA" id="ARBA00048807"/>
    </source>
</evidence>
<dbReference type="Pfam" id="PF01242">
    <property type="entry name" value="PTPS"/>
    <property type="match status" value="1"/>
</dbReference>
<evidence type="ECO:0000256" key="3">
    <source>
        <dbReference type="ARBA" id="ARBA00018141"/>
    </source>
</evidence>
<evidence type="ECO:0000256" key="9">
    <source>
        <dbReference type="PIRSR" id="PIRSR006113-1"/>
    </source>
</evidence>
<comment type="pathway">
    <text evidence="1 8">Purine metabolism; 7-cyano-7-deazaguanine biosynthesis.</text>
</comment>
<dbReference type="UniPathway" id="UPA00391"/>
<keyword evidence="8" id="KW-0671">Queuosine biosynthesis</keyword>
<organism evidence="11 12">
    <name type="scientific">Rhodohalobacter barkolensis</name>
    <dbReference type="NCBI Taxonomy" id="2053187"/>
    <lineage>
        <taxon>Bacteria</taxon>
        <taxon>Pseudomonadati</taxon>
        <taxon>Balneolota</taxon>
        <taxon>Balneolia</taxon>
        <taxon>Balneolales</taxon>
        <taxon>Balneolaceae</taxon>
        <taxon>Rhodohalobacter</taxon>
    </lineage>
</organism>
<proteinExistence type="inferred from homology"/>
<dbReference type="Proteomes" id="UP000233398">
    <property type="component" value="Unassembled WGS sequence"/>
</dbReference>
<comment type="catalytic activity">
    <reaction evidence="7 8">
        <text>7,8-dihydroneopterin 3'-triphosphate + H2O = 6-carboxy-5,6,7,8-tetrahydropterin + triphosphate + acetaldehyde + 2 H(+)</text>
        <dbReference type="Rhea" id="RHEA:27966"/>
        <dbReference type="ChEBI" id="CHEBI:15343"/>
        <dbReference type="ChEBI" id="CHEBI:15377"/>
        <dbReference type="ChEBI" id="CHEBI:15378"/>
        <dbReference type="ChEBI" id="CHEBI:18036"/>
        <dbReference type="ChEBI" id="CHEBI:58462"/>
        <dbReference type="ChEBI" id="CHEBI:61032"/>
        <dbReference type="EC" id="4.1.2.50"/>
    </reaction>
</comment>
<comment type="cofactor">
    <cofactor evidence="8 10">
        <name>Zn(2+)</name>
        <dbReference type="ChEBI" id="CHEBI:29105"/>
    </cofactor>
    <text evidence="8 10">Binds 1 zinc ion per subunit.</text>
</comment>
<gene>
    <name evidence="11" type="ORF">CWD77_06585</name>
</gene>
<dbReference type="OrthoDB" id="9804698at2"/>
<evidence type="ECO:0000256" key="5">
    <source>
        <dbReference type="ARBA" id="ARBA00022833"/>
    </source>
</evidence>
<keyword evidence="4 8" id="KW-0479">Metal-binding</keyword>
<dbReference type="PANTHER" id="PTHR12589">
    <property type="entry name" value="PYRUVOYL TETRAHYDROBIOPTERIN SYNTHASE"/>
    <property type="match status" value="1"/>
</dbReference>
<dbReference type="FunFam" id="3.30.479.10:FF:000003">
    <property type="entry name" value="6-pyruvoyl tetrahydrobiopterin synthase"/>
    <property type="match status" value="1"/>
</dbReference>
<evidence type="ECO:0000313" key="12">
    <source>
        <dbReference type="Proteomes" id="UP000233398"/>
    </source>
</evidence>
<comment type="similarity">
    <text evidence="2 8">Belongs to the PTPS family. QueD subfamily.</text>
</comment>
<protein>
    <recommendedName>
        <fullName evidence="3 8">6-carboxy-5,6,7,8-tetrahydropterin synthase</fullName>
        <ecNumber evidence="8">4.-.-.-</ecNumber>
    </recommendedName>
</protein>
<evidence type="ECO:0000256" key="10">
    <source>
        <dbReference type="PIRSR" id="PIRSR006113-2"/>
    </source>
</evidence>
<feature type="binding site" evidence="10">
    <location>
        <position position="43"/>
    </location>
    <ligand>
        <name>Zn(2+)</name>
        <dbReference type="ChEBI" id="CHEBI:29105"/>
    </ligand>
</feature>
<feature type="binding site" evidence="10">
    <location>
        <position position="41"/>
    </location>
    <ligand>
        <name>Zn(2+)</name>
        <dbReference type="ChEBI" id="CHEBI:29105"/>
    </ligand>
</feature>
<evidence type="ECO:0000256" key="1">
    <source>
        <dbReference type="ARBA" id="ARBA00005061"/>
    </source>
</evidence>
<evidence type="ECO:0000256" key="4">
    <source>
        <dbReference type="ARBA" id="ARBA00022723"/>
    </source>
</evidence>
<comment type="caution">
    <text evidence="11">The sequence shown here is derived from an EMBL/GenBank/DDBJ whole genome shotgun (WGS) entry which is preliminary data.</text>
</comment>
<evidence type="ECO:0000256" key="8">
    <source>
        <dbReference type="PIRNR" id="PIRNR006113"/>
    </source>
</evidence>
<sequence>MALIFVTRKAHFNASHRLHNPGKSDEWNQKTFGKCNNPNWHGHNYVLEVTVAGEPDPETGYVIDLGKLKSIIQERILDPCDHKNLNIEVPFLDNIIPTSENLVKAFFDELEHDVTDAAYGKSKLYSVKLFETERNIAEYCPYRAV</sequence>
<dbReference type="GO" id="GO:0008616">
    <property type="term" value="P:tRNA queuosine(34) biosynthetic process"/>
    <property type="evidence" value="ECO:0007669"/>
    <property type="project" value="UniProtKB-KW"/>
</dbReference>
<feature type="active site" description="Proton acceptor" evidence="9">
    <location>
        <position position="35"/>
    </location>
</feature>
<keyword evidence="12" id="KW-1185">Reference proteome</keyword>
<feature type="binding site" evidence="10">
    <location>
        <position position="16"/>
    </location>
    <ligand>
        <name>Zn(2+)</name>
        <dbReference type="ChEBI" id="CHEBI:29105"/>
    </ligand>
</feature>